<accession>A0A139HNU6</accession>
<feature type="compositionally biased region" description="Polar residues" evidence="1">
    <location>
        <begin position="12"/>
        <end position="29"/>
    </location>
</feature>
<keyword evidence="2" id="KW-1133">Transmembrane helix</keyword>
<protein>
    <recommendedName>
        <fullName evidence="5">Transmembrane protein</fullName>
    </recommendedName>
</protein>
<reference evidence="3 4" key="1">
    <citation type="submission" date="2015-07" db="EMBL/GenBank/DDBJ databases">
        <title>Comparative genomics of the Sigatoka disease complex on banana suggests a link between parallel evolutionary changes in Pseudocercospora fijiensis and Pseudocercospora eumusae and increased virulence on the banana host.</title>
        <authorList>
            <person name="Chang T.-C."/>
            <person name="Salvucci A."/>
            <person name="Crous P.W."/>
            <person name="Stergiopoulos I."/>
        </authorList>
    </citation>
    <scope>NUCLEOTIDE SEQUENCE [LARGE SCALE GENOMIC DNA]</scope>
    <source>
        <strain evidence="3 4">CBS 114824</strain>
    </source>
</reference>
<evidence type="ECO:0000256" key="2">
    <source>
        <dbReference type="SAM" id="Phobius"/>
    </source>
</evidence>
<dbReference type="Proteomes" id="UP000070133">
    <property type="component" value="Unassembled WGS sequence"/>
</dbReference>
<evidence type="ECO:0000313" key="4">
    <source>
        <dbReference type="Proteomes" id="UP000070133"/>
    </source>
</evidence>
<dbReference type="OrthoDB" id="3641029at2759"/>
<name>A0A139HNU6_9PEZI</name>
<dbReference type="EMBL" id="LFZN01000024">
    <property type="protein sequence ID" value="KXT04062.1"/>
    <property type="molecule type" value="Genomic_DNA"/>
</dbReference>
<keyword evidence="4" id="KW-1185">Reference proteome</keyword>
<evidence type="ECO:0008006" key="5">
    <source>
        <dbReference type="Google" id="ProtNLM"/>
    </source>
</evidence>
<dbReference type="AlphaFoldDB" id="A0A139HNU6"/>
<gene>
    <name evidence="3" type="ORF">AC578_4905</name>
</gene>
<sequence>MSQLLFARSEHTQSNTAESTHDISASNMTTTSCSDLNSNKITISRTTLIITLTIFIFTTLSSLLILCALLYRHHHRRKQNQEASSWGRRSRFIQVSEKQRDHMKEIDDEYSRQYRGVWNSAPVENPEMGSDSPIEIAERDRGVWEVASTPVLGPCGRKRVKEEVGGEKEVVGSRERERRGVIGRMSLFFDERVGVWMPKR</sequence>
<evidence type="ECO:0000313" key="3">
    <source>
        <dbReference type="EMBL" id="KXT04062.1"/>
    </source>
</evidence>
<feature type="transmembrane region" description="Helical" evidence="2">
    <location>
        <begin position="48"/>
        <end position="71"/>
    </location>
</feature>
<evidence type="ECO:0000256" key="1">
    <source>
        <dbReference type="SAM" id="MobiDB-lite"/>
    </source>
</evidence>
<keyword evidence="2" id="KW-0812">Transmembrane</keyword>
<comment type="caution">
    <text evidence="3">The sequence shown here is derived from an EMBL/GenBank/DDBJ whole genome shotgun (WGS) entry which is preliminary data.</text>
</comment>
<organism evidence="3 4">
    <name type="scientific">Pseudocercospora eumusae</name>
    <dbReference type="NCBI Taxonomy" id="321146"/>
    <lineage>
        <taxon>Eukaryota</taxon>
        <taxon>Fungi</taxon>
        <taxon>Dikarya</taxon>
        <taxon>Ascomycota</taxon>
        <taxon>Pezizomycotina</taxon>
        <taxon>Dothideomycetes</taxon>
        <taxon>Dothideomycetidae</taxon>
        <taxon>Mycosphaerellales</taxon>
        <taxon>Mycosphaerellaceae</taxon>
        <taxon>Pseudocercospora</taxon>
    </lineage>
</organism>
<keyword evidence="2" id="KW-0472">Membrane</keyword>
<feature type="region of interest" description="Disordered" evidence="1">
    <location>
        <begin position="8"/>
        <end position="29"/>
    </location>
</feature>
<proteinExistence type="predicted"/>